<dbReference type="EMBL" id="CBSX010000103">
    <property type="protein sequence ID" value="CDH05482.1"/>
    <property type="molecule type" value="Genomic_DNA"/>
</dbReference>
<organism evidence="1 2">
    <name type="scientific">Xenorhabdus bovienii str. oregonense</name>
    <dbReference type="NCBI Taxonomy" id="1398202"/>
    <lineage>
        <taxon>Bacteria</taxon>
        <taxon>Pseudomonadati</taxon>
        <taxon>Pseudomonadota</taxon>
        <taxon>Gammaproteobacteria</taxon>
        <taxon>Enterobacterales</taxon>
        <taxon>Morganellaceae</taxon>
        <taxon>Xenorhabdus</taxon>
    </lineage>
</organism>
<protein>
    <recommendedName>
        <fullName evidence="3">Transposase</fullName>
    </recommendedName>
</protein>
<gene>
    <name evidence="1" type="ORF">XBO1_1910032</name>
</gene>
<evidence type="ECO:0000313" key="2">
    <source>
        <dbReference type="Proteomes" id="UP000028483"/>
    </source>
</evidence>
<evidence type="ECO:0008006" key="3">
    <source>
        <dbReference type="Google" id="ProtNLM"/>
    </source>
</evidence>
<reference evidence="1" key="1">
    <citation type="submission" date="2013-07" db="EMBL/GenBank/DDBJ databases">
        <title>Sub-species coevolution in mutualistic symbiosis.</title>
        <authorList>
            <person name="Murfin K."/>
            <person name="Klassen J."/>
            <person name="Lee M."/>
            <person name="Forst S."/>
            <person name="Stock P."/>
            <person name="Goodrich-Blair H."/>
        </authorList>
    </citation>
    <scope>NUCLEOTIDE SEQUENCE [LARGE SCALE GENOMIC DNA]</scope>
    <source>
        <strain evidence="1">Oregonense</strain>
    </source>
</reference>
<accession>A0A077NTF9</accession>
<dbReference type="HOGENOM" id="CLU_3086289_0_0_6"/>
<name>A0A077NTF9_XENBV</name>
<sequence length="52" mass="6317">MSDNIVVGIDIAKHKFDVAVWAGENHYKMKYFPNDLRWCRHKIFNQRARQRI</sequence>
<evidence type="ECO:0000313" key="1">
    <source>
        <dbReference type="EMBL" id="CDH05482.1"/>
    </source>
</evidence>
<dbReference type="RefSeq" id="WP_155270996.1">
    <property type="nucleotide sequence ID" value="NZ_CAWLUU010000165.1"/>
</dbReference>
<dbReference type="Proteomes" id="UP000028483">
    <property type="component" value="Unassembled WGS sequence"/>
</dbReference>
<comment type="caution">
    <text evidence="1">The sequence shown here is derived from an EMBL/GenBank/DDBJ whole genome shotgun (WGS) entry which is preliminary data.</text>
</comment>
<dbReference type="AlphaFoldDB" id="A0A077NTF9"/>
<proteinExistence type="predicted"/>